<organism evidence="5 6">
    <name type="scientific">Agrilus planipennis</name>
    <name type="common">Emerald ash borer</name>
    <name type="synonym">Agrilus marcopoli</name>
    <dbReference type="NCBI Taxonomy" id="224129"/>
    <lineage>
        <taxon>Eukaryota</taxon>
        <taxon>Metazoa</taxon>
        <taxon>Ecdysozoa</taxon>
        <taxon>Arthropoda</taxon>
        <taxon>Hexapoda</taxon>
        <taxon>Insecta</taxon>
        <taxon>Pterygota</taxon>
        <taxon>Neoptera</taxon>
        <taxon>Endopterygota</taxon>
        <taxon>Coleoptera</taxon>
        <taxon>Polyphaga</taxon>
        <taxon>Elateriformia</taxon>
        <taxon>Buprestoidea</taxon>
        <taxon>Buprestidae</taxon>
        <taxon>Agrilinae</taxon>
        <taxon>Agrilus</taxon>
    </lineage>
</organism>
<keyword evidence="2" id="KW-0072">Autophagy</keyword>
<dbReference type="KEGG" id="apln:108738056"/>
<evidence type="ECO:0000259" key="4">
    <source>
        <dbReference type="Pfam" id="PF26573"/>
    </source>
</evidence>
<dbReference type="PANTHER" id="PTHR31139">
    <property type="entry name" value="ECTOPIC P GRANULES PROTEIN 5 HOMOLOG"/>
    <property type="match status" value="1"/>
</dbReference>
<sequence>MECVKGKSEQKKKRNRNRFPADFDEVKQNVKDAQFVTNKDKEFLTKDVTNFSSSLRIETTSELPAELNKSACHLMGKEISNLKINKQSNLSSSSSKDSYNVIDVVPPLVVLNNDELSRNMYNTAKPESNENLQDLTMKQSNPEVSYKFDKILQMNKRILDDITKNDEISIFVTNYGTESACIRPFTESQLTSLYMNIELESVDQFVCDFIEAELKGTLKKHRLYELLDNYLLIRNKITGNTLEFEQLRKEYKESLDSLWSIETAMISGRAECLDGNIVTATHTYNKAIFHRPAFQTVCRILNSVRKLAAEYHVLYSYSSEVLKLQIDAYLQTLINNCMKFVRMSQSPIALTTQIPPSELVPHINELRLCISILFSFQRRLVKDSVFVEETRKWLTRVVAILLRIANWQDHMFILNHVLRCPAGVGSWATNFIQAPLSEQNVDSPFNSIEINHIISVLSVILRPVEKREQFLEQFSQSEDVMGENLWILVDSDGEEDEDSVLPALRENDLVQIMNQLPLDNMFRKILNIQSKNGTDHYDNSLVSEHHILRFFAFGTKLIVILRRGLETYNQSRYNQFSKRLCRFMRHVVQFATDQWENFKRNQNLDDSSMLLRLQVEYDAFFLRATHYLYSSQKLGAWQFLAVVPYHMVSIKTLWKIFYLLHSCDTKEDIILDPTDPTDFSQQLWQKSLRLEFEEKLNNMIDAESYYLLNTFTNMALARGEEDLDFIEAAVLDLLEVGFITEATRESCSKNARILLTYITSKYPHFMSNILDTINRNKNKITDMFLYLYEELPLSVWRPSRNDIELISTWILHMPFSSDENRLARMIISRLNWDFNDSGCLFLPHKIHIDVALLIAQAVDKDEAWLQWAWKIILKLKLHYNDMGFTDLSNIPDVVNLDVVYKGIHQNKPFASLLALLISNWGHLVPLVCSKGLAQLHILFSNQQHYVTIFALFVIVPLFVECQEQLINSEHFQNVLIGLLNAERGYVNMAKSFIAPQYSILEQFGNMIQTHIANYRNYNLDNPKCLVRLWINSLVSVPGWNKDYGVLFLLDVIIKAVFCHADALHVATSTLKDLLQASTPQDHPGTISSIFKWASLSNAPQGSLLTSSSIPNCPFLAYILINIEYEEREEATGLWKEILLQLWMQKGKVNIDAAIKKAASIKRLPSFTSSSLCIYRWAQQALDTHVAHPILPLLWQRFFSLYLVRIPVSGAEESICVGTKFFQGVINFNYLKRIKKHLQEAIDYYKKEMDETSNDEEAKAKWLSCEQCFKVFKAYSLWLEEPRLQESNLHLPGLPPQYLPHYLALILQRDPAPWVEFVNFEEISRAQEKSLQSWKNILYREKSKYNQPTPNSRSGMESEDPVERMLKRLNSFDLPKPPPEIMVSDVLVVQESNIENKEKMFKFLEPHFKIIQQFSHNYVLKISEHKALDSSYKELAPQLYRSVLLKIKKKVSCSGSGSNRSCTGGALITLEMQEARINERLDHQIQSNRKEYESILHRYFQEPPQALCVASVIVQKIVEILQVQQQQNPQYSEMGVELFYYLVFLIGEETNAYIPARHFITTCLDKLGKAHIVGIDYETPRLLNKIIEDTSLSGLLTPYFSPTNSSTANFLYMYSTVIENMNKKLDVVFGVLSKFDISVWLTLKKPKISQRNEFIELIIKALVKLGHEPQKEYQILHELFRKHLLCVFEFQFPEHYGDVLTHLLKASSPGVDSGSIAPSVWLDVLNSLATPVQLKQTGPVREQLRQYAQRQHLLSYQDLLDTLRLLTKHFSDERLQYGLYGLYPKYRDYVDVFVLFLGMIGHALIVSAMNVHLGVLGDKLCEILWPYLRDVFAPWIAPYWMQNVKDNMPAWMQQLTDDRAVLTPWIPADGPYAQKMTHMFFECLQFIIHTLPACNNILGFIWQWYATNFAHSAVKDHVLNVVHTSFLALPWNNYWPSTGEVELMLKVVDQYLPDCHVFLGYIFIEVKWLDWLRVLVSNSPIQIAMRVHQCLLNLLVKLSNEPHIRGIHQEKLRALLVQAEAFDWNLIEAQILQQIMDWHVMSCNPMVLFCQDPLDIDFRVLQLLKTISHYHQQLLQDSPYLLQKRHIYVRSYIKFLSILVNRHKQLVSSKQNSFKFMIKSQLNHFDLVVRSELETTVLLREYFGLLVMDGLSAVALNCFEEWISKKTSDSVVLKIVLEELSSAVSDSQAVAVLYECCLDSYFNNSVNHLSVVSWKMVSSYVTPFGPKQTELENILIEQGKLLALNALIYQKVSNNIDYMSLLNSLLQWLIDIKITKRTVASYGLYGLYPKYRDYVDVFVLFLGMIGHALIVSAMNVHLGVLGDKLCEILWPYLRDVFAPWIAPYWMQNVKDNMPAWMQQLTDDRAVLTPWIPADGPFKFLCKALCAYILAQLPDTKGDFPLIRKHAGVPSVVGHPGGNKDCGKLLLNLEMGQSQGEIKSVAEVALKQIQDPNNSLHNANAFLTNLVTRLYTKPYLKGIGCNLF</sequence>
<keyword evidence="5" id="KW-1185">Reference proteome</keyword>
<dbReference type="RefSeq" id="XP_025831566.1">
    <property type="nucleotide sequence ID" value="XM_025975781.1"/>
</dbReference>
<dbReference type="InterPro" id="IPR058750">
    <property type="entry name" value="TPR_Epg5"/>
</dbReference>
<comment type="similarity">
    <text evidence="1">Belongs to the EPG5 family.</text>
</comment>
<evidence type="ECO:0000313" key="6">
    <source>
        <dbReference type="RefSeq" id="XP_025831566.1"/>
    </source>
</evidence>
<accession>A0A7F5R6G6</accession>
<evidence type="ECO:0000259" key="3">
    <source>
        <dbReference type="Pfam" id="PF26103"/>
    </source>
</evidence>
<feature type="domain" description="Epg5-like central TPR repeats" evidence="3">
    <location>
        <begin position="2259"/>
        <end position="2389"/>
    </location>
</feature>
<evidence type="ECO:0000256" key="2">
    <source>
        <dbReference type="ARBA" id="ARBA00023006"/>
    </source>
</evidence>
<dbReference type="Pfam" id="PF26103">
    <property type="entry name" value="TPR_Epg5"/>
    <property type="match status" value="2"/>
</dbReference>
<feature type="domain" description="Epg5-like central TPR repeats" evidence="3">
    <location>
        <begin position="1576"/>
        <end position="1967"/>
    </location>
</feature>
<dbReference type="FunCoup" id="A0A7F5R6G6">
    <property type="interactions" value="1947"/>
</dbReference>
<protein>
    <submittedName>
        <fullName evidence="6">Ectopic P granules protein 5 homolog</fullName>
    </submittedName>
</protein>
<dbReference type="Proteomes" id="UP000192223">
    <property type="component" value="Unplaced"/>
</dbReference>
<evidence type="ECO:0000256" key="1">
    <source>
        <dbReference type="ARBA" id="ARBA00010948"/>
    </source>
</evidence>
<dbReference type="OrthoDB" id="75419at2759"/>
<dbReference type="InterPro" id="IPR059030">
    <property type="entry name" value="TPR_Epg5_mid"/>
</dbReference>
<dbReference type="InParanoid" id="A0A7F5R6G6"/>
<evidence type="ECO:0000313" key="5">
    <source>
        <dbReference type="Proteomes" id="UP000192223"/>
    </source>
</evidence>
<feature type="domain" description="Epg5-like TPR" evidence="4">
    <location>
        <begin position="1128"/>
        <end position="1318"/>
    </location>
</feature>
<reference evidence="6" key="1">
    <citation type="submission" date="2025-08" db="UniProtKB">
        <authorList>
            <consortium name="RefSeq"/>
        </authorList>
    </citation>
    <scope>IDENTIFICATION</scope>
    <source>
        <tissue evidence="6">Entire body</tissue>
    </source>
</reference>
<dbReference type="GeneID" id="108738056"/>
<dbReference type="Pfam" id="PF26573">
    <property type="entry name" value="TPR_Epg5_2"/>
    <property type="match status" value="1"/>
</dbReference>
<dbReference type="InterPro" id="IPR051436">
    <property type="entry name" value="Autophagy-related_EPG5"/>
</dbReference>
<dbReference type="GO" id="GO:0097352">
    <property type="term" value="P:autophagosome maturation"/>
    <property type="evidence" value="ECO:0007669"/>
    <property type="project" value="TreeGrafter"/>
</dbReference>
<dbReference type="PANTHER" id="PTHR31139:SF4">
    <property type="entry name" value="ECTOPIC P GRANULES PROTEIN 5 HOMOLOG"/>
    <property type="match status" value="1"/>
</dbReference>
<dbReference type="GO" id="GO:0005737">
    <property type="term" value="C:cytoplasm"/>
    <property type="evidence" value="ECO:0007669"/>
    <property type="project" value="TreeGrafter"/>
</dbReference>
<dbReference type="CTD" id="57724"/>
<proteinExistence type="inferred from homology"/>
<gene>
    <name evidence="6" type="primary">LOC108738056</name>
</gene>
<name>A0A7F5R6G6_AGRPL</name>